<dbReference type="GO" id="GO:0005975">
    <property type="term" value="P:carbohydrate metabolic process"/>
    <property type="evidence" value="ECO:0007669"/>
    <property type="project" value="InterPro"/>
</dbReference>
<dbReference type="InterPro" id="IPR002509">
    <property type="entry name" value="NODB_dom"/>
</dbReference>
<dbReference type="GO" id="GO:0016810">
    <property type="term" value="F:hydrolase activity, acting on carbon-nitrogen (but not peptide) bonds"/>
    <property type="evidence" value="ECO:0007669"/>
    <property type="project" value="InterPro"/>
</dbReference>
<dbReference type="OrthoDB" id="9763050at2"/>
<feature type="region of interest" description="Disordered" evidence="1">
    <location>
        <begin position="242"/>
        <end position="286"/>
    </location>
</feature>
<comment type="caution">
    <text evidence="3">The sequence shown here is derived from an EMBL/GenBank/DDBJ whole genome shotgun (WGS) entry which is preliminary data.</text>
</comment>
<evidence type="ECO:0000259" key="2">
    <source>
        <dbReference type="PROSITE" id="PS51677"/>
    </source>
</evidence>
<dbReference type="Gene3D" id="3.20.20.370">
    <property type="entry name" value="Glycoside hydrolase/deacetylase"/>
    <property type="match status" value="1"/>
</dbReference>
<dbReference type="PROSITE" id="PS51677">
    <property type="entry name" value="NODB"/>
    <property type="match status" value="1"/>
</dbReference>
<dbReference type="SUPFAM" id="SSF88713">
    <property type="entry name" value="Glycoside hydrolase/deacetylase"/>
    <property type="match status" value="1"/>
</dbReference>
<dbReference type="CDD" id="cd10959">
    <property type="entry name" value="CE4_NodB_like_3"/>
    <property type="match status" value="1"/>
</dbReference>
<dbReference type="RefSeq" id="WP_121894948.1">
    <property type="nucleotide sequence ID" value="NZ_PENI01000045.1"/>
</dbReference>
<protein>
    <submittedName>
        <fullName evidence="3">Polysaccharide deacetylase family protein</fullName>
    </submittedName>
</protein>
<dbReference type="PANTHER" id="PTHR10587">
    <property type="entry name" value="GLYCOSYL TRANSFERASE-RELATED"/>
    <property type="match status" value="1"/>
</dbReference>
<accession>A0A3M0IEJ1</accession>
<dbReference type="InterPro" id="IPR011330">
    <property type="entry name" value="Glyco_hydro/deAcase_b/a-brl"/>
</dbReference>
<dbReference type="PANTHER" id="PTHR10587:SF137">
    <property type="entry name" value="4-DEOXY-4-FORMAMIDO-L-ARABINOSE-PHOSPHOUNDECAPRENOL DEFORMYLASE ARND-RELATED"/>
    <property type="match status" value="1"/>
</dbReference>
<evidence type="ECO:0000313" key="3">
    <source>
        <dbReference type="EMBL" id="RMB80246.1"/>
    </source>
</evidence>
<evidence type="ECO:0000256" key="1">
    <source>
        <dbReference type="SAM" id="MobiDB-lite"/>
    </source>
</evidence>
<gene>
    <name evidence="3" type="ORF">CTZ28_41305</name>
</gene>
<proteinExistence type="predicted"/>
<sequence>MPDEVHRGRSLAKAAAAVPALVAAAHIGPAGTWLPGPRRALLPALAGTGAPEHVALTFDDGPDPRSTPAFLAVLDELAVRATFFVVGEQLPGHRRLSQDIARRGHELAVHGWTHNRPWRPAPYRETRGLARAAQAVAEVSGTAPVWYRPPYGILTGDRLLAARRTGLRPVLWTAWGRDWTADATAESVAATVLADLRGGGTVLLHDTDRHAAPGCWRATLAALPGLVRACRAAGLTVGPLGEHGVPNPVRTADAGAADVTAARPVAPADGRRPPGTDGGRAPRRPR</sequence>
<evidence type="ECO:0000313" key="4">
    <source>
        <dbReference type="Proteomes" id="UP000270471"/>
    </source>
</evidence>
<reference evidence="3 4" key="1">
    <citation type="submission" date="2017-11" db="EMBL/GenBank/DDBJ databases">
        <title>Draft genome of actinobacteria isolated from guarana (Paullinia cupana (Mart.) Ducke.</title>
        <authorList>
            <person name="Siqueira K.A."/>
            <person name="Liotti R.G."/>
            <person name="Mendes T.A.O."/>
            <person name="Soares M.A."/>
        </authorList>
    </citation>
    <scope>NUCLEOTIDE SEQUENCE [LARGE SCALE GENOMIC DNA]</scope>
    <source>
        <strain evidence="3 4">193</strain>
    </source>
</reference>
<dbReference type="Proteomes" id="UP000270471">
    <property type="component" value="Unassembled WGS sequence"/>
</dbReference>
<feature type="domain" description="NodB homology" evidence="2">
    <location>
        <begin position="52"/>
        <end position="238"/>
    </location>
</feature>
<dbReference type="Pfam" id="PF01522">
    <property type="entry name" value="Polysacc_deac_1"/>
    <property type="match status" value="1"/>
</dbReference>
<name>A0A3M0IEJ1_9ACTN</name>
<dbReference type="InterPro" id="IPR050248">
    <property type="entry name" value="Polysacc_deacetylase_ArnD"/>
</dbReference>
<organism evidence="3 4">
    <name type="scientific">Streptomyces shenzhenensis</name>
    <dbReference type="NCBI Taxonomy" id="943815"/>
    <lineage>
        <taxon>Bacteria</taxon>
        <taxon>Bacillati</taxon>
        <taxon>Actinomycetota</taxon>
        <taxon>Actinomycetes</taxon>
        <taxon>Kitasatosporales</taxon>
        <taxon>Streptomycetaceae</taxon>
        <taxon>Streptomyces</taxon>
    </lineage>
</organism>
<keyword evidence="4" id="KW-1185">Reference proteome</keyword>
<dbReference type="AlphaFoldDB" id="A0A3M0IEJ1"/>
<feature type="compositionally biased region" description="Low complexity" evidence="1">
    <location>
        <begin position="250"/>
        <end position="268"/>
    </location>
</feature>
<dbReference type="EMBL" id="PENI01000045">
    <property type="protein sequence ID" value="RMB80246.1"/>
    <property type="molecule type" value="Genomic_DNA"/>
</dbReference>